<sequence length="460" mass="50737">MSIDRYLAIRHPMSRKIINRRTTRKDFKGESPVILLLWLIALLIFAPILYIRKADLIKIPIGEGEDAKSHEFTYCAEKWPDNLSRRTFGIFCFIIVYAIPGCVVVVAYSLMGLRLCSRQLLPEYQLTHGTSSSGGRNDLAHCDSANSAWQVSSAGGRLIRERRRVAKILLILALVFAFCWMPYSVLSLILDLKSPAQEERQDNNGTATSDDNEIASMATLLLPFAILLGHANSAVNPLLYCLLSKNFRRSVTELIRHPRRAVRGRQHCKIRMTFRREPPASADAMSSNNKPEQVSNRPRNHHTPEPTKAASSPYMDVEPAEICIVDMGNNNPAAAMVAYSPSSSGYSSLRQSTDTLAISIVNKENGHVFQHSSPHPFFASTTNGISLNGISNGSIKSSLSNGNGHHAPITTSQAVVAILAKRSSSDVRKVHVPSTIREESDSCQSQKSRSNASIRAYVPG</sequence>
<evidence type="ECO:0000256" key="1">
    <source>
        <dbReference type="ARBA" id="ARBA00004141"/>
    </source>
</evidence>
<evidence type="ECO:0000256" key="10">
    <source>
        <dbReference type="SAM" id="Phobius"/>
    </source>
</evidence>
<keyword evidence="13" id="KW-1185">Reference proteome</keyword>
<dbReference type="EMBL" id="CAJVCH010232344">
    <property type="protein sequence ID" value="CAG7732483.1"/>
    <property type="molecule type" value="Genomic_DNA"/>
</dbReference>
<dbReference type="PANTHER" id="PTHR45695">
    <property type="entry name" value="LEUCOKININ RECEPTOR-RELATED"/>
    <property type="match status" value="1"/>
</dbReference>
<accession>A0A8J2NZF5</accession>
<dbReference type="OrthoDB" id="5953793at2759"/>
<dbReference type="InterPro" id="IPR000276">
    <property type="entry name" value="GPCR_Rhodpsn"/>
</dbReference>
<evidence type="ECO:0000313" key="12">
    <source>
        <dbReference type="EMBL" id="CAG7732483.1"/>
    </source>
</evidence>
<comment type="subcellular location">
    <subcellularLocation>
        <location evidence="1">Membrane</location>
        <topology evidence="1">Multi-pass membrane protein</topology>
    </subcellularLocation>
</comment>
<dbReference type="GO" id="GO:0005886">
    <property type="term" value="C:plasma membrane"/>
    <property type="evidence" value="ECO:0007669"/>
    <property type="project" value="TreeGrafter"/>
</dbReference>
<feature type="compositionally biased region" description="Polar residues" evidence="9">
    <location>
        <begin position="442"/>
        <end position="453"/>
    </location>
</feature>
<feature type="transmembrane region" description="Helical" evidence="10">
    <location>
        <begin position="33"/>
        <end position="51"/>
    </location>
</feature>
<organism evidence="12 13">
    <name type="scientific">Allacma fusca</name>
    <dbReference type="NCBI Taxonomy" id="39272"/>
    <lineage>
        <taxon>Eukaryota</taxon>
        <taxon>Metazoa</taxon>
        <taxon>Ecdysozoa</taxon>
        <taxon>Arthropoda</taxon>
        <taxon>Hexapoda</taxon>
        <taxon>Collembola</taxon>
        <taxon>Symphypleona</taxon>
        <taxon>Sminthuridae</taxon>
        <taxon>Allacma</taxon>
    </lineage>
</organism>
<feature type="compositionally biased region" description="Polar residues" evidence="9">
    <location>
        <begin position="284"/>
        <end position="297"/>
    </location>
</feature>
<proteinExistence type="inferred from homology"/>
<evidence type="ECO:0000256" key="5">
    <source>
        <dbReference type="ARBA" id="ARBA00023040"/>
    </source>
</evidence>
<feature type="transmembrane region" description="Helical" evidence="10">
    <location>
        <begin position="88"/>
        <end position="111"/>
    </location>
</feature>
<feature type="transmembrane region" description="Helical" evidence="10">
    <location>
        <begin position="168"/>
        <end position="190"/>
    </location>
</feature>
<evidence type="ECO:0000256" key="6">
    <source>
        <dbReference type="ARBA" id="ARBA00023136"/>
    </source>
</evidence>
<evidence type="ECO:0000256" key="3">
    <source>
        <dbReference type="ARBA" id="ARBA00022692"/>
    </source>
</evidence>
<feature type="region of interest" description="Disordered" evidence="9">
    <location>
        <begin position="272"/>
        <end position="312"/>
    </location>
</feature>
<gene>
    <name evidence="12" type="ORF">AFUS01_LOCUS21000</name>
</gene>
<comment type="similarity">
    <text evidence="2">Belongs to the G-protein coupled receptor 1 family.</text>
</comment>
<keyword evidence="4 10" id="KW-1133">Transmembrane helix</keyword>
<dbReference type="SUPFAM" id="SSF81321">
    <property type="entry name" value="Family A G protein-coupled receptor-like"/>
    <property type="match status" value="1"/>
</dbReference>
<protein>
    <recommendedName>
        <fullName evidence="11">G-protein coupled receptors family 1 profile domain-containing protein</fullName>
    </recommendedName>
</protein>
<evidence type="ECO:0000259" key="11">
    <source>
        <dbReference type="PROSITE" id="PS50262"/>
    </source>
</evidence>
<keyword evidence="5" id="KW-0297">G-protein coupled receptor</keyword>
<dbReference type="InterPro" id="IPR017452">
    <property type="entry name" value="GPCR_Rhodpsn_7TM"/>
</dbReference>
<feature type="domain" description="G-protein coupled receptors family 1 profile" evidence="11">
    <location>
        <begin position="1"/>
        <end position="240"/>
    </location>
</feature>
<dbReference type="Proteomes" id="UP000708208">
    <property type="component" value="Unassembled WGS sequence"/>
</dbReference>
<dbReference type="Pfam" id="PF00001">
    <property type="entry name" value="7tm_1"/>
    <property type="match status" value="1"/>
</dbReference>
<keyword evidence="6 10" id="KW-0472">Membrane</keyword>
<feature type="transmembrane region" description="Helical" evidence="10">
    <location>
        <begin position="220"/>
        <end position="243"/>
    </location>
</feature>
<name>A0A8J2NZF5_9HEXA</name>
<evidence type="ECO:0000256" key="7">
    <source>
        <dbReference type="ARBA" id="ARBA00023170"/>
    </source>
</evidence>
<dbReference type="PROSITE" id="PS50262">
    <property type="entry name" value="G_PROTEIN_RECEP_F1_2"/>
    <property type="match status" value="1"/>
</dbReference>
<evidence type="ECO:0000256" key="9">
    <source>
        <dbReference type="SAM" id="MobiDB-lite"/>
    </source>
</evidence>
<keyword evidence="8" id="KW-0807">Transducer</keyword>
<evidence type="ECO:0000256" key="8">
    <source>
        <dbReference type="ARBA" id="ARBA00023224"/>
    </source>
</evidence>
<comment type="caution">
    <text evidence="12">The sequence shown here is derived from an EMBL/GenBank/DDBJ whole genome shotgun (WGS) entry which is preliminary data.</text>
</comment>
<evidence type="ECO:0000313" key="13">
    <source>
        <dbReference type="Proteomes" id="UP000708208"/>
    </source>
</evidence>
<dbReference type="PANTHER" id="PTHR45695:SF15">
    <property type="entry name" value="OPSIN RH2"/>
    <property type="match status" value="1"/>
</dbReference>
<evidence type="ECO:0000256" key="4">
    <source>
        <dbReference type="ARBA" id="ARBA00022989"/>
    </source>
</evidence>
<keyword evidence="3 10" id="KW-0812">Transmembrane</keyword>
<evidence type="ECO:0000256" key="2">
    <source>
        <dbReference type="ARBA" id="ARBA00010663"/>
    </source>
</evidence>
<feature type="region of interest" description="Disordered" evidence="9">
    <location>
        <begin position="428"/>
        <end position="460"/>
    </location>
</feature>
<reference evidence="12" key="1">
    <citation type="submission" date="2021-06" db="EMBL/GenBank/DDBJ databases">
        <authorList>
            <person name="Hodson N. C."/>
            <person name="Mongue J. A."/>
            <person name="Jaron S. K."/>
        </authorList>
    </citation>
    <scope>NUCLEOTIDE SEQUENCE</scope>
</reference>
<dbReference type="AlphaFoldDB" id="A0A8J2NZF5"/>
<keyword evidence="7" id="KW-0675">Receptor</keyword>
<dbReference type="GO" id="GO:0004930">
    <property type="term" value="F:G protein-coupled receptor activity"/>
    <property type="evidence" value="ECO:0007669"/>
    <property type="project" value="UniProtKB-KW"/>
</dbReference>